<keyword evidence="4" id="KW-1185">Reference proteome</keyword>
<accession>A0AAE3V8J6</accession>
<keyword evidence="2" id="KW-0812">Transmembrane</keyword>
<feature type="region of interest" description="Disordered" evidence="1">
    <location>
        <begin position="257"/>
        <end position="364"/>
    </location>
</feature>
<keyword evidence="2" id="KW-0472">Membrane</keyword>
<comment type="caution">
    <text evidence="3">The sequence shown here is derived from an EMBL/GenBank/DDBJ whole genome shotgun (WGS) entry which is preliminary data.</text>
</comment>
<reference evidence="3" key="1">
    <citation type="submission" date="2023-07" db="EMBL/GenBank/DDBJ databases">
        <title>Genomic Encyclopedia of Type Strains, Phase IV (KMG-IV): sequencing the most valuable type-strain genomes for metagenomic binning, comparative biology and taxonomic classification.</title>
        <authorList>
            <person name="Goeker M."/>
        </authorList>
    </citation>
    <scope>NUCLEOTIDE SEQUENCE</scope>
    <source>
        <strain evidence="3">DSM 19659</strain>
    </source>
</reference>
<dbReference type="EMBL" id="JAUSTO010000001">
    <property type="protein sequence ID" value="MDQ0151458.1"/>
    <property type="molecule type" value="Genomic_DNA"/>
</dbReference>
<feature type="compositionally biased region" description="Basic and acidic residues" evidence="1">
    <location>
        <begin position="312"/>
        <end position="322"/>
    </location>
</feature>
<proteinExistence type="predicted"/>
<gene>
    <name evidence="3" type="ORF">J2S20_000132</name>
</gene>
<evidence type="ECO:0000313" key="4">
    <source>
        <dbReference type="Proteomes" id="UP001241537"/>
    </source>
</evidence>
<name>A0AAE3V8J6_9FIRM</name>
<evidence type="ECO:0000313" key="3">
    <source>
        <dbReference type="EMBL" id="MDQ0151458.1"/>
    </source>
</evidence>
<feature type="transmembrane region" description="Helical" evidence="2">
    <location>
        <begin position="92"/>
        <end position="116"/>
    </location>
</feature>
<protein>
    <submittedName>
        <fullName evidence="3">Uncharacterized protein</fullName>
    </submittedName>
</protein>
<keyword evidence="2" id="KW-1133">Transmembrane helix</keyword>
<evidence type="ECO:0000256" key="2">
    <source>
        <dbReference type="SAM" id="Phobius"/>
    </source>
</evidence>
<dbReference type="AlphaFoldDB" id="A0AAE3V8J6"/>
<organism evidence="3 4">
    <name type="scientific">Moryella indoligenes</name>
    <dbReference type="NCBI Taxonomy" id="371674"/>
    <lineage>
        <taxon>Bacteria</taxon>
        <taxon>Bacillati</taxon>
        <taxon>Bacillota</taxon>
        <taxon>Clostridia</taxon>
        <taxon>Lachnospirales</taxon>
        <taxon>Lachnospiraceae</taxon>
        <taxon>Moryella</taxon>
    </lineage>
</organism>
<evidence type="ECO:0000256" key="1">
    <source>
        <dbReference type="SAM" id="MobiDB-lite"/>
    </source>
</evidence>
<feature type="compositionally biased region" description="Polar residues" evidence="1">
    <location>
        <begin position="263"/>
        <end position="278"/>
    </location>
</feature>
<feature type="transmembrane region" description="Helical" evidence="2">
    <location>
        <begin position="122"/>
        <end position="140"/>
    </location>
</feature>
<sequence>MKYCPDCDMEFIDSVEHCTDCGKALVDKDAYLATQAEREAETERAAAERRAAQEALLKQAEEEALRNAPAPAPAVYVKRADRYEDLKSSASAFLLVGAIMAVLAVLSFGSALHLPFTLPGNIMLKLMFIVLALGSFGIYLKTAAAAKAIQGQIAEEQTATEQLTQWFLDNYSAAQIDETILREQGALRPEVLALRRMELIQDCFITHYDLADQSYVDALAEDIYGKLYPEEDEGAPLSVTAPDAEEYADGTIVNETLEDAPPSETSQPDATDVDSCTTDEAGPDTSLPDPDSSGAEEPSNAEVDADYSPKNTENKNSDENAEQKAANSDSETDYQADGTKEVKTEETDELIETTDASEVKDTEN</sequence>
<dbReference type="Proteomes" id="UP001241537">
    <property type="component" value="Unassembled WGS sequence"/>
</dbReference>